<evidence type="ECO:0000313" key="2">
    <source>
        <dbReference type="Proteomes" id="UP001055336"/>
    </source>
</evidence>
<dbReference type="Gene3D" id="3.30.70.100">
    <property type="match status" value="1"/>
</dbReference>
<proteinExistence type="predicted"/>
<dbReference type="RefSeq" id="WP_240261328.1">
    <property type="nucleotide sequence ID" value="NZ_CP092488.2"/>
</dbReference>
<evidence type="ECO:0000313" key="1">
    <source>
        <dbReference type="EMBL" id="UMB69597.1"/>
    </source>
</evidence>
<name>A0ABY3VLW2_9MYCO</name>
<sequence length="98" mass="10462">MATKALLVRLEAKAGKEDAVEEFLLSALPLVEQEPGTKPWFAVRFGPSTFGIIDAFPDETARGTHLSGPVGKALPEKADELFASAPDISKLDVIANKL</sequence>
<accession>A0ABY3VLW2</accession>
<protein>
    <submittedName>
        <fullName evidence="1">Antibiotic biosynthesis monooxygenase</fullName>
    </submittedName>
</protein>
<dbReference type="InterPro" id="IPR011008">
    <property type="entry name" value="Dimeric_a/b-barrel"/>
</dbReference>
<keyword evidence="1" id="KW-0503">Monooxygenase</keyword>
<gene>
    <name evidence="1" type="ORF">MKK62_25235</name>
</gene>
<reference evidence="1" key="1">
    <citation type="submission" date="2022-08" db="EMBL/GenBank/DDBJ databases">
        <title>Whole genome sequencing of non-tuberculosis mycobacteria type-strains.</title>
        <authorList>
            <person name="Igarashi Y."/>
            <person name="Osugi A."/>
            <person name="Mitarai S."/>
        </authorList>
    </citation>
    <scope>NUCLEOTIDE SEQUENCE</scope>
    <source>
        <strain evidence="1">DSM 45127</strain>
    </source>
</reference>
<dbReference type="Proteomes" id="UP001055336">
    <property type="component" value="Chromosome"/>
</dbReference>
<dbReference type="EMBL" id="CP092488">
    <property type="protein sequence ID" value="UMB69597.1"/>
    <property type="molecule type" value="Genomic_DNA"/>
</dbReference>
<keyword evidence="2" id="KW-1185">Reference proteome</keyword>
<organism evidence="1 2">
    <name type="scientific">Mycobacterium paraterrae</name>
    <dbReference type="NCBI Taxonomy" id="577492"/>
    <lineage>
        <taxon>Bacteria</taxon>
        <taxon>Bacillati</taxon>
        <taxon>Actinomycetota</taxon>
        <taxon>Actinomycetes</taxon>
        <taxon>Mycobacteriales</taxon>
        <taxon>Mycobacteriaceae</taxon>
        <taxon>Mycobacterium</taxon>
    </lineage>
</organism>
<dbReference type="GO" id="GO:0004497">
    <property type="term" value="F:monooxygenase activity"/>
    <property type="evidence" value="ECO:0007669"/>
    <property type="project" value="UniProtKB-KW"/>
</dbReference>
<keyword evidence="1" id="KW-0560">Oxidoreductase</keyword>
<dbReference type="SUPFAM" id="SSF54909">
    <property type="entry name" value="Dimeric alpha+beta barrel"/>
    <property type="match status" value="1"/>
</dbReference>